<keyword evidence="3" id="KW-1185">Reference proteome</keyword>
<feature type="compositionally biased region" description="Polar residues" evidence="1">
    <location>
        <begin position="450"/>
        <end position="462"/>
    </location>
</feature>
<dbReference type="PANTHER" id="PTHR39217:SF1">
    <property type="entry name" value="GLUTATHIONE SYNTHETASE"/>
    <property type="match status" value="1"/>
</dbReference>
<dbReference type="InterPro" id="IPR053191">
    <property type="entry name" value="DcsG_Biosynth_Enzyme"/>
</dbReference>
<dbReference type="AlphaFoldDB" id="F4Q1W4"/>
<name>F4Q1W4_CACFS</name>
<dbReference type="Proteomes" id="UP000007797">
    <property type="component" value="Unassembled WGS sequence"/>
</dbReference>
<dbReference type="EMBL" id="GL883020">
    <property type="protein sequence ID" value="EGG17984.1"/>
    <property type="molecule type" value="Genomic_DNA"/>
</dbReference>
<dbReference type="STRING" id="1054147.F4Q1W4"/>
<dbReference type="PANTHER" id="PTHR39217">
    <property type="match status" value="1"/>
</dbReference>
<protein>
    <recommendedName>
        <fullName evidence="4">ATP-grasp domain-containing protein</fullName>
    </recommendedName>
</protein>
<dbReference type="RefSeq" id="XP_004356876.1">
    <property type="nucleotide sequence ID" value="XM_004356823.1"/>
</dbReference>
<dbReference type="GeneID" id="14870167"/>
<proteinExistence type="predicted"/>
<feature type="region of interest" description="Disordered" evidence="1">
    <location>
        <begin position="349"/>
        <end position="380"/>
    </location>
</feature>
<dbReference type="OrthoDB" id="17576at2759"/>
<accession>F4Q1W4</accession>
<dbReference type="KEGG" id="dfa:DFA_06650"/>
<dbReference type="SUPFAM" id="SSF56059">
    <property type="entry name" value="Glutathione synthetase ATP-binding domain-like"/>
    <property type="match status" value="1"/>
</dbReference>
<reference evidence="3" key="1">
    <citation type="journal article" date="2011" name="Genome Res.">
        <title>Phylogeny-wide analysis of social amoeba genomes highlights ancient origins for complex intercellular communication.</title>
        <authorList>
            <person name="Heidel A.J."/>
            <person name="Lawal H.M."/>
            <person name="Felder M."/>
            <person name="Schilde C."/>
            <person name="Helps N.R."/>
            <person name="Tunggal B."/>
            <person name="Rivero F."/>
            <person name="John U."/>
            <person name="Schleicher M."/>
            <person name="Eichinger L."/>
            <person name="Platzer M."/>
            <person name="Noegel A.A."/>
            <person name="Schaap P."/>
            <person name="Gloeckner G."/>
        </authorList>
    </citation>
    <scope>NUCLEOTIDE SEQUENCE [LARGE SCALE GENOMIC DNA]</scope>
    <source>
        <strain evidence="3">SH3</strain>
    </source>
</reference>
<evidence type="ECO:0000313" key="3">
    <source>
        <dbReference type="Proteomes" id="UP000007797"/>
    </source>
</evidence>
<dbReference type="Gene3D" id="3.30.470.20">
    <property type="entry name" value="ATP-grasp fold, B domain"/>
    <property type="match status" value="1"/>
</dbReference>
<evidence type="ECO:0000313" key="2">
    <source>
        <dbReference type="EMBL" id="EGG17984.1"/>
    </source>
</evidence>
<feature type="compositionally biased region" description="Polar residues" evidence="1">
    <location>
        <begin position="353"/>
        <end position="380"/>
    </location>
</feature>
<organism evidence="2 3">
    <name type="scientific">Cavenderia fasciculata</name>
    <name type="common">Slime mold</name>
    <name type="synonym">Dictyostelium fasciculatum</name>
    <dbReference type="NCBI Taxonomy" id="261658"/>
    <lineage>
        <taxon>Eukaryota</taxon>
        <taxon>Amoebozoa</taxon>
        <taxon>Evosea</taxon>
        <taxon>Eumycetozoa</taxon>
        <taxon>Dictyostelia</taxon>
        <taxon>Acytosteliales</taxon>
        <taxon>Cavenderiaceae</taxon>
        <taxon>Cavenderia</taxon>
    </lineage>
</organism>
<evidence type="ECO:0000256" key="1">
    <source>
        <dbReference type="SAM" id="MobiDB-lite"/>
    </source>
</evidence>
<sequence>MSSTKSTVKYRVGIVTCYQHANLASDDLALTDAFKKKNIYSIKVCVWNNPDVNWEEFHCLVFRSVWDYVEHYDSFMEWLAKIKKSKIYCLNAPDIIKWNTHKRYLCDLHSKKINTIPTLYVNSTTSKCIHGIDNYAAHKSCPKTHCTHSKSSNNQLPSRLLVDLVESGVNEHNIFEKEEREFVFKPCVGANSYGAFRFSLDDWQSHQTQFEQLSSESDMMIQPFAPSIMTEGELSFIFFNCQFSHSINKRTARGEFRVQPEFGGTTRELKATFDQILQAQKAINVIKKQFNSHFLYARIDMILYKDKLCIGETELFEPTLYFENDESLTSKFVDVITLFMDQRFLQSPGRFIQPQSPSTPCSGNTTPSYEENSRFLPSSPNISSEFKRNIAKFRPPTIAVPHNQHENCDPIKLCSTPPSNHSPKKRLSQYVLTDSTPPSPGSSVGSNSNYIFWSQSPLTSPK</sequence>
<dbReference type="Gene3D" id="3.30.1490.20">
    <property type="entry name" value="ATP-grasp fold, A domain"/>
    <property type="match status" value="1"/>
</dbReference>
<dbReference type="OMA" id="TWDYHRR"/>
<feature type="region of interest" description="Disordered" evidence="1">
    <location>
        <begin position="413"/>
        <end position="462"/>
    </location>
</feature>
<evidence type="ECO:0008006" key="4">
    <source>
        <dbReference type="Google" id="ProtNLM"/>
    </source>
</evidence>
<gene>
    <name evidence="2" type="ORF">DFA_06650</name>
</gene>
<dbReference type="GO" id="GO:0005524">
    <property type="term" value="F:ATP binding"/>
    <property type="evidence" value="ECO:0007669"/>
    <property type="project" value="InterPro"/>
</dbReference>
<dbReference type="InterPro" id="IPR013815">
    <property type="entry name" value="ATP_grasp_subdomain_1"/>
</dbReference>